<dbReference type="InterPro" id="IPR002168">
    <property type="entry name" value="Lipase_GDXG_HIS_AS"/>
</dbReference>
<evidence type="ECO:0000313" key="5">
    <source>
        <dbReference type="Proteomes" id="UP000249324"/>
    </source>
</evidence>
<sequence>MTNLAAKIPLPVQAAAMRGVFRLPAMLKRLIAGKPVTRDGQTLALDAQLLVKLTAASGINLTSNSVAESRAGMEINVDLLPSPPLDVTSRDLRMSTPDGELPARLYTPRDYAEPGPLLVYFHGGGWVLGSVRTHDYAARFLAEHSGVRVLSVEYRLAPEHRFPAAVDDALAAFDYAHKHADELGVDQQRIAVGGDSAGGNLAAVTALQCAQRGGPAPVFQLLVYPEVDFVTKRRSRQLFAEGFFLTDADMNWFEGHYLSPDDDRSDPRISPLLAGDLSGLPPAYLVTAGFDPLRDNGHAYAKALEEAGVSVSYQCQRDMIHGFINFAPLGGRFREATLEIAAALRAGLAYAR</sequence>
<reference evidence="4 5" key="1">
    <citation type="journal article" date="2021" name="BMC Genomics">
        <title>Genome-resolved metagenome and metatranscriptome analyses of thermophilic composting reveal key bacterial players and their metabolic interactions.</title>
        <authorList>
            <person name="Braga L.P.P."/>
            <person name="Pereira R.V."/>
            <person name="Martins L.F."/>
            <person name="Moura L.M.S."/>
            <person name="Sanchez F.B."/>
            <person name="Patane J.S.L."/>
            <person name="da Silva A.M."/>
            <person name="Setubal J.C."/>
        </authorList>
    </citation>
    <scope>NUCLEOTIDE SEQUENCE [LARGE SCALE GENOMIC DNA]</scope>
    <source>
        <strain evidence="4">ZC4RG45</strain>
    </source>
</reference>
<evidence type="ECO:0000313" key="4">
    <source>
        <dbReference type="EMBL" id="MFO7191252.1"/>
    </source>
</evidence>
<dbReference type="PANTHER" id="PTHR48081:SF8">
    <property type="entry name" value="ALPHA_BETA HYDROLASE FOLD-3 DOMAIN-CONTAINING PROTEIN-RELATED"/>
    <property type="match status" value="1"/>
</dbReference>
<evidence type="ECO:0000256" key="1">
    <source>
        <dbReference type="ARBA" id="ARBA00010515"/>
    </source>
</evidence>
<dbReference type="Proteomes" id="UP000249324">
    <property type="component" value="Unassembled WGS sequence"/>
</dbReference>
<accession>A0ABD6FDZ1</accession>
<gene>
    <name evidence="4" type="ORF">DIU77_003290</name>
</gene>
<keyword evidence="2 4" id="KW-0378">Hydrolase</keyword>
<dbReference type="PROSITE" id="PS01173">
    <property type="entry name" value="LIPASE_GDXG_HIS"/>
    <property type="match status" value="1"/>
</dbReference>
<organism evidence="4 5">
    <name type="scientific">Thermocrispum agreste</name>
    <dbReference type="NCBI Taxonomy" id="37925"/>
    <lineage>
        <taxon>Bacteria</taxon>
        <taxon>Bacillati</taxon>
        <taxon>Actinomycetota</taxon>
        <taxon>Actinomycetes</taxon>
        <taxon>Pseudonocardiales</taxon>
        <taxon>Pseudonocardiaceae</taxon>
        <taxon>Thermocrispum</taxon>
    </lineage>
</organism>
<dbReference type="SUPFAM" id="SSF53474">
    <property type="entry name" value="alpha/beta-Hydrolases"/>
    <property type="match status" value="1"/>
</dbReference>
<dbReference type="GO" id="GO:0016787">
    <property type="term" value="F:hydrolase activity"/>
    <property type="evidence" value="ECO:0007669"/>
    <property type="project" value="UniProtKB-KW"/>
</dbReference>
<dbReference type="FunFam" id="3.40.50.1820:FF:000089">
    <property type="entry name" value="Alpha/beta hydrolase"/>
    <property type="match status" value="1"/>
</dbReference>
<feature type="domain" description="Alpha/beta hydrolase fold-3" evidence="3">
    <location>
        <begin position="118"/>
        <end position="324"/>
    </location>
</feature>
<dbReference type="InterPro" id="IPR013094">
    <property type="entry name" value="AB_hydrolase_3"/>
</dbReference>
<evidence type="ECO:0000256" key="2">
    <source>
        <dbReference type="ARBA" id="ARBA00022801"/>
    </source>
</evidence>
<comment type="caution">
    <text evidence="4">The sequence shown here is derived from an EMBL/GenBank/DDBJ whole genome shotgun (WGS) entry which is preliminary data.</text>
</comment>
<dbReference type="AlphaFoldDB" id="A0ABD6FDZ1"/>
<name>A0ABD6FDZ1_9PSEU</name>
<protein>
    <submittedName>
        <fullName evidence="4">Alpha/beta hydrolase</fullName>
    </submittedName>
</protein>
<dbReference type="InterPro" id="IPR029058">
    <property type="entry name" value="AB_hydrolase_fold"/>
</dbReference>
<dbReference type="Pfam" id="PF07859">
    <property type="entry name" value="Abhydrolase_3"/>
    <property type="match status" value="1"/>
</dbReference>
<dbReference type="InterPro" id="IPR050300">
    <property type="entry name" value="GDXG_lipolytic_enzyme"/>
</dbReference>
<dbReference type="Gene3D" id="3.40.50.1820">
    <property type="entry name" value="alpha/beta hydrolase"/>
    <property type="match status" value="1"/>
</dbReference>
<comment type="similarity">
    <text evidence="1">Belongs to the 'GDXG' lipolytic enzyme family.</text>
</comment>
<dbReference type="EMBL" id="QGUI02000021">
    <property type="protein sequence ID" value="MFO7191252.1"/>
    <property type="molecule type" value="Genomic_DNA"/>
</dbReference>
<dbReference type="PANTHER" id="PTHR48081">
    <property type="entry name" value="AB HYDROLASE SUPERFAMILY PROTEIN C4A8.06C"/>
    <property type="match status" value="1"/>
</dbReference>
<proteinExistence type="inferred from homology"/>
<evidence type="ECO:0000259" key="3">
    <source>
        <dbReference type="Pfam" id="PF07859"/>
    </source>
</evidence>